<reference evidence="2 3" key="1">
    <citation type="submission" date="2017-05" db="EMBL/GenBank/DDBJ databases">
        <authorList>
            <person name="Varghese N."/>
            <person name="Submissions S."/>
        </authorList>
    </citation>
    <scope>NUCLEOTIDE SEQUENCE [LARGE SCALE GENOMIC DNA]</scope>
    <source>
        <strain evidence="2 3">DSM 15949</strain>
    </source>
</reference>
<dbReference type="Proteomes" id="UP001157914">
    <property type="component" value="Unassembled WGS sequence"/>
</dbReference>
<keyword evidence="1" id="KW-1133">Transmembrane helix</keyword>
<keyword evidence="3" id="KW-1185">Reference proteome</keyword>
<comment type="caution">
    <text evidence="2">The sequence shown here is derived from an EMBL/GenBank/DDBJ whole genome shotgun (WGS) entry which is preliminary data.</text>
</comment>
<keyword evidence="1" id="KW-0472">Membrane</keyword>
<sequence length="161" mass="17202">MMVLAFVGTADKNGSMRILLAILLPVSAFSFALGLTQPLMRFERLYFLEDRPSLLEMIFELWRSGDAALAFIVGLFSVGFPAAKILLIHVVVLTGGQSRSLSLLSTVGKWSMLDVMLVALVLFAAKTSGLAAAAILPGLWFYAAATLSTALAAAMCSRSAR</sequence>
<dbReference type="Pfam" id="PF04403">
    <property type="entry name" value="PqiA"/>
    <property type="match status" value="1"/>
</dbReference>
<feature type="transmembrane region" description="Helical" evidence="1">
    <location>
        <begin position="139"/>
        <end position="156"/>
    </location>
</feature>
<evidence type="ECO:0000313" key="3">
    <source>
        <dbReference type="Proteomes" id="UP001157914"/>
    </source>
</evidence>
<accession>A0ABY1NJK3</accession>
<dbReference type="InterPro" id="IPR007498">
    <property type="entry name" value="PqiA-like"/>
</dbReference>
<dbReference type="EMBL" id="FXTT01000001">
    <property type="protein sequence ID" value="SMP10756.1"/>
    <property type="molecule type" value="Genomic_DNA"/>
</dbReference>
<evidence type="ECO:0000313" key="2">
    <source>
        <dbReference type="EMBL" id="SMP10756.1"/>
    </source>
</evidence>
<organism evidence="2 3">
    <name type="scientific">Roseibium denhamense</name>
    <dbReference type="NCBI Taxonomy" id="76305"/>
    <lineage>
        <taxon>Bacteria</taxon>
        <taxon>Pseudomonadati</taxon>
        <taxon>Pseudomonadota</taxon>
        <taxon>Alphaproteobacteria</taxon>
        <taxon>Hyphomicrobiales</taxon>
        <taxon>Stappiaceae</taxon>
        <taxon>Roseibium</taxon>
    </lineage>
</organism>
<protein>
    <submittedName>
        <fullName evidence="2">Paraquat-inducible protein A</fullName>
    </submittedName>
</protein>
<name>A0ABY1NJK3_9HYPH</name>
<keyword evidence="1" id="KW-0812">Transmembrane</keyword>
<proteinExistence type="predicted"/>
<feature type="transmembrane region" description="Helical" evidence="1">
    <location>
        <begin position="67"/>
        <end position="92"/>
    </location>
</feature>
<gene>
    <name evidence="2" type="ORF">SAMN06265374_1261</name>
</gene>
<evidence type="ECO:0000256" key="1">
    <source>
        <dbReference type="SAM" id="Phobius"/>
    </source>
</evidence>